<evidence type="ECO:0000313" key="4">
    <source>
        <dbReference type="WBParaSite" id="HDID_0001114801-mRNA-1"/>
    </source>
</evidence>
<dbReference type="Proteomes" id="UP000274504">
    <property type="component" value="Unassembled WGS sequence"/>
</dbReference>
<name>A0A0R3SZF2_HYMDI</name>
<protein>
    <submittedName>
        <fullName evidence="4">GAGE domain-containing protein</fullName>
    </submittedName>
</protein>
<evidence type="ECO:0000313" key="2">
    <source>
        <dbReference type="EMBL" id="VDL64920.1"/>
    </source>
</evidence>
<sequence length="76" mass="9034">MMELEKPELKALIVVKEDQDPEMVKEDQDPVMVKEDQDPVMVKEDQNPEMVMEAPWQQQRPLKHPRSHKEWLHSSS</sequence>
<proteinExistence type="predicted"/>
<dbReference type="EMBL" id="UYSG01012637">
    <property type="protein sequence ID" value="VDL64920.1"/>
    <property type="molecule type" value="Genomic_DNA"/>
</dbReference>
<feature type="region of interest" description="Disordered" evidence="1">
    <location>
        <begin position="52"/>
        <end position="76"/>
    </location>
</feature>
<reference evidence="4" key="1">
    <citation type="submission" date="2017-02" db="UniProtKB">
        <authorList>
            <consortium name="WormBaseParasite"/>
        </authorList>
    </citation>
    <scope>IDENTIFICATION</scope>
</reference>
<accession>A0A0R3SZF2</accession>
<reference evidence="2 3" key="2">
    <citation type="submission" date="2018-11" db="EMBL/GenBank/DDBJ databases">
        <authorList>
            <consortium name="Pathogen Informatics"/>
        </authorList>
    </citation>
    <scope>NUCLEOTIDE SEQUENCE [LARGE SCALE GENOMIC DNA]</scope>
</reference>
<evidence type="ECO:0000313" key="3">
    <source>
        <dbReference type="Proteomes" id="UP000274504"/>
    </source>
</evidence>
<organism evidence="4">
    <name type="scientific">Hymenolepis diminuta</name>
    <name type="common">Rat tapeworm</name>
    <dbReference type="NCBI Taxonomy" id="6216"/>
    <lineage>
        <taxon>Eukaryota</taxon>
        <taxon>Metazoa</taxon>
        <taxon>Spiralia</taxon>
        <taxon>Lophotrochozoa</taxon>
        <taxon>Platyhelminthes</taxon>
        <taxon>Cestoda</taxon>
        <taxon>Eucestoda</taxon>
        <taxon>Cyclophyllidea</taxon>
        <taxon>Hymenolepididae</taxon>
        <taxon>Hymenolepis</taxon>
    </lineage>
</organism>
<gene>
    <name evidence="2" type="ORF">HDID_LOCUS11145</name>
</gene>
<dbReference type="AlphaFoldDB" id="A0A0R3SZF2"/>
<evidence type="ECO:0000256" key="1">
    <source>
        <dbReference type="SAM" id="MobiDB-lite"/>
    </source>
</evidence>
<dbReference type="WBParaSite" id="HDID_0001114801-mRNA-1">
    <property type="protein sequence ID" value="HDID_0001114801-mRNA-1"/>
    <property type="gene ID" value="HDID_0001114801"/>
</dbReference>